<name>A0A553UWK8_9HELI</name>
<accession>A0A553UWK8</accession>
<sequence length="85" mass="9833">MLKDHPTMCLSPKYLSPKSQQTCLQLFKAQTYNTKDIQEQLHLVRLVSIDDSPCVYLDPKDKLQIFKSNNAICVALQKHLTKEQK</sequence>
<evidence type="ECO:0000313" key="1">
    <source>
        <dbReference type="EMBL" id="TSA84593.1"/>
    </source>
</evidence>
<organism evidence="1 2">
    <name type="scientific">Helicobacter mehlei</name>
    <dbReference type="NCBI Taxonomy" id="2316080"/>
    <lineage>
        <taxon>Bacteria</taxon>
        <taxon>Pseudomonadati</taxon>
        <taxon>Campylobacterota</taxon>
        <taxon>Epsilonproteobacteria</taxon>
        <taxon>Campylobacterales</taxon>
        <taxon>Helicobacteraceae</taxon>
        <taxon>Helicobacter</taxon>
    </lineage>
</organism>
<dbReference type="Proteomes" id="UP000319322">
    <property type="component" value="Unassembled WGS sequence"/>
</dbReference>
<comment type="caution">
    <text evidence="1">The sequence shown here is derived from an EMBL/GenBank/DDBJ whole genome shotgun (WGS) entry which is preliminary data.</text>
</comment>
<reference evidence="1 2" key="3">
    <citation type="submission" date="2019-07" db="EMBL/GenBank/DDBJ databases">
        <authorList>
            <person name="Papic B."/>
        </authorList>
    </citation>
    <scope>NUCLEOTIDE SEQUENCE [LARGE SCALE GENOMIC DNA]</scope>
    <source>
        <strain evidence="1 2">L8b</strain>
    </source>
</reference>
<gene>
    <name evidence="1" type="ORF">FNE76_04465</name>
</gene>
<evidence type="ECO:0000313" key="2">
    <source>
        <dbReference type="Proteomes" id="UP000319322"/>
    </source>
</evidence>
<reference evidence="1 2" key="2">
    <citation type="submission" date="2019-07" db="EMBL/GenBank/DDBJ databases">
        <title>Helicobacter labacensis sp. nov., Helicobacter mehlei sp. nov. and Helicobacter vulpis sp. nov., isolated from gastric mucosa of red fox (Vulpis vulpis).</title>
        <authorList>
            <person name="Kusar D."/>
            <person name="Gruntar I."/>
            <person name="Pate M."/>
            <person name="Zajc U."/>
            <person name="Ocepek M."/>
        </authorList>
    </citation>
    <scope>NUCLEOTIDE SEQUENCE [LARGE SCALE GENOMIC DNA]</scope>
    <source>
        <strain evidence="1 2">L8b</strain>
    </source>
</reference>
<proteinExistence type="predicted"/>
<dbReference type="AlphaFoldDB" id="A0A553UWK8"/>
<protein>
    <submittedName>
        <fullName evidence="1">Uncharacterized protein</fullName>
    </submittedName>
</protein>
<dbReference type="EMBL" id="VKGC01000008">
    <property type="protein sequence ID" value="TSA84593.1"/>
    <property type="molecule type" value="Genomic_DNA"/>
</dbReference>
<reference evidence="2" key="1">
    <citation type="submission" date="2019-07" db="EMBL/GenBank/DDBJ databases">
        <title>Helicobacter labacensis sp. nov., Helicobacter mehlei sp. nov. and Helicobacter vulpis sp. nov., isolated from gastric mucosa of red fox (Vulpis vulpis).</title>
        <authorList>
            <person name="Papic B."/>
        </authorList>
    </citation>
    <scope>NUCLEOTIDE SEQUENCE [LARGE SCALE GENOMIC DNA]</scope>
    <source>
        <strain evidence="2">L8b</strain>
    </source>
</reference>
<keyword evidence="2" id="KW-1185">Reference proteome</keyword>